<dbReference type="AlphaFoldDB" id="A0AAU9P0F5"/>
<evidence type="ECO:0000313" key="3">
    <source>
        <dbReference type="Proteomes" id="UP001157418"/>
    </source>
</evidence>
<evidence type="ECO:0000256" key="1">
    <source>
        <dbReference type="SAM" id="MobiDB-lite"/>
    </source>
</evidence>
<organism evidence="2 3">
    <name type="scientific">Lactuca virosa</name>
    <dbReference type="NCBI Taxonomy" id="75947"/>
    <lineage>
        <taxon>Eukaryota</taxon>
        <taxon>Viridiplantae</taxon>
        <taxon>Streptophyta</taxon>
        <taxon>Embryophyta</taxon>
        <taxon>Tracheophyta</taxon>
        <taxon>Spermatophyta</taxon>
        <taxon>Magnoliopsida</taxon>
        <taxon>eudicotyledons</taxon>
        <taxon>Gunneridae</taxon>
        <taxon>Pentapetalae</taxon>
        <taxon>asterids</taxon>
        <taxon>campanulids</taxon>
        <taxon>Asterales</taxon>
        <taxon>Asteraceae</taxon>
        <taxon>Cichorioideae</taxon>
        <taxon>Cichorieae</taxon>
        <taxon>Lactucinae</taxon>
        <taxon>Lactuca</taxon>
    </lineage>
</organism>
<name>A0AAU9P0F5_9ASTR</name>
<comment type="caution">
    <text evidence="2">The sequence shown here is derived from an EMBL/GenBank/DDBJ whole genome shotgun (WGS) entry which is preliminary data.</text>
</comment>
<proteinExistence type="predicted"/>
<keyword evidence="3" id="KW-1185">Reference proteome</keyword>
<evidence type="ECO:0000313" key="2">
    <source>
        <dbReference type="EMBL" id="CAH1443514.1"/>
    </source>
</evidence>
<sequence>MHTRGPYPSPKNVKGIQIHLLSSARKAVEVDETAVEVDVQNAEVGEANVKQQSGDIMWMSKPSSSSPSQLKGKRVPCNGDISSAGIGSLIFGNLSPGL</sequence>
<gene>
    <name evidence="2" type="ORF">LVIROSA_LOCUS29421</name>
</gene>
<feature type="region of interest" description="Disordered" evidence="1">
    <location>
        <begin position="52"/>
        <end position="75"/>
    </location>
</feature>
<dbReference type="Proteomes" id="UP001157418">
    <property type="component" value="Unassembled WGS sequence"/>
</dbReference>
<reference evidence="2 3" key="1">
    <citation type="submission" date="2022-01" db="EMBL/GenBank/DDBJ databases">
        <authorList>
            <person name="Xiong W."/>
            <person name="Schranz E."/>
        </authorList>
    </citation>
    <scope>NUCLEOTIDE SEQUENCE [LARGE SCALE GENOMIC DNA]</scope>
</reference>
<dbReference type="EMBL" id="CAKMRJ010005477">
    <property type="protein sequence ID" value="CAH1443514.1"/>
    <property type="molecule type" value="Genomic_DNA"/>
</dbReference>
<protein>
    <submittedName>
        <fullName evidence="2">Uncharacterized protein</fullName>
    </submittedName>
</protein>
<accession>A0AAU9P0F5</accession>